<keyword evidence="4" id="KW-0677">Repeat</keyword>
<feature type="transmembrane region" description="Helical" evidence="12">
    <location>
        <begin position="142"/>
        <end position="164"/>
    </location>
</feature>
<feature type="transmembrane region" description="Helical" evidence="12">
    <location>
        <begin position="373"/>
        <end position="396"/>
    </location>
</feature>
<evidence type="ECO:0000256" key="6">
    <source>
        <dbReference type="ARBA" id="ARBA00022989"/>
    </source>
</evidence>
<dbReference type="Gene3D" id="1.10.287.70">
    <property type="match status" value="3"/>
</dbReference>
<keyword evidence="3 12" id="KW-0812">Transmembrane</keyword>
<dbReference type="Pfam" id="PF00520">
    <property type="entry name" value="Ion_trans"/>
    <property type="match status" value="2"/>
</dbReference>
<feature type="region of interest" description="Disordered" evidence="11">
    <location>
        <begin position="49"/>
        <end position="76"/>
    </location>
</feature>
<evidence type="ECO:0000256" key="7">
    <source>
        <dbReference type="ARBA" id="ARBA00023065"/>
    </source>
</evidence>
<evidence type="ECO:0000256" key="5">
    <source>
        <dbReference type="ARBA" id="ARBA00022882"/>
    </source>
</evidence>
<dbReference type="InterPro" id="IPR027359">
    <property type="entry name" value="Volt_channel_dom_sf"/>
</dbReference>
<keyword evidence="15" id="KW-1185">Reference proteome</keyword>
<gene>
    <name evidence="14" type="ORF">Ctob_002347</name>
</gene>
<evidence type="ECO:0000256" key="1">
    <source>
        <dbReference type="ARBA" id="ARBA00004141"/>
    </source>
</evidence>
<evidence type="ECO:0000256" key="9">
    <source>
        <dbReference type="ARBA" id="ARBA00023180"/>
    </source>
</evidence>
<keyword evidence="10" id="KW-0407">Ion channel</keyword>
<feature type="transmembrane region" description="Helical" evidence="12">
    <location>
        <begin position="459"/>
        <end position="481"/>
    </location>
</feature>
<feature type="region of interest" description="Disordered" evidence="11">
    <location>
        <begin position="920"/>
        <end position="950"/>
    </location>
</feature>
<feature type="transmembrane region" description="Helical" evidence="12">
    <location>
        <begin position="673"/>
        <end position="696"/>
    </location>
</feature>
<dbReference type="EMBL" id="JWZX01002735">
    <property type="protein sequence ID" value="KOO27286.1"/>
    <property type="molecule type" value="Genomic_DNA"/>
</dbReference>
<dbReference type="PANTHER" id="PTHR10037:SF62">
    <property type="entry name" value="SODIUM CHANNEL PROTEIN 60E"/>
    <property type="match status" value="1"/>
</dbReference>
<feature type="domain" description="Ion transport" evidence="13">
    <location>
        <begin position="116"/>
        <end position="405"/>
    </location>
</feature>
<feature type="transmembrane region" description="Helical" evidence="12">
    <location>
        <begin position="229"/>
        <end position="257"/>
    </location>
</feature>
<dbReference type="OrthoDB" id="2984333at2759"/>
<dbReference type="InterPro" id="IPR005821">
    <property type="entry name" value="Ion_trans_dom"/>
</dbReference>
<keyword evidence="9" id="KW-0325">Glycoprotein</keyword>
<feature type="transmembrane region" description="Helical" evidence="12">
    <location>
        <begin position="598"/>
        <end position="616"/>
    </location>
</feature>
<evidence type="ECO:0000259" key="13">
    <source>
        <dbReference type="Pfam" id="PF00520"/>
    </source>
</evidence>
<dbReference type="Proteomes" id="UP000037460">
    <property type="component" value="Unassembled WGS sequence"/>
</dbReference>
<evidence type="ECO:0000256" key="2">
    <source>
        <dbReference type="ARBA" id="ARBA00022448"/>
    </source>
</evidence>
<reference evidence="15" key="1">
    <citation type="journal article" date="2015" name="PLoS Genet.">
        <title>Genome Sequence and Transcriptome Analyses of Chrysochromulina tobin: Metabolic Tools for Enhanced Algal Fitness in the Prominent Order Prymnesiales (Haptophyceae).</title>
        <authorList>
            <person name="Hovde B.T."/>
            <person name="Deodato C.R."/>
            <person name="Hunsperger H.M."/>
            <person name="Ryken S.A."/>
            <person name="Yost W."/>
            <person name="Jha R.K."/>
            <person name="Patterson J."/>
            <person name="Monnat R.J. Jr."/>
            <person name="Barlow S.B."/>
            <person name="Starkenburg S.R."/>
            <person name="Cattolico R.A."/>
        </authorList>
    </citation>
    <scope>NUCLEOTIDE SEQUENCE</scope>
    <source>
        <strain evidence="15">CCMP291</strain>
    </source>
</reference>
<comment type="subcellular location">
    <subcellularLocation>
        <location evidence="1">Membrane</location>
        <topology evidence="1">Multi-pass membrane protein</topology>
    </subcellularLocation>
</comment>
<dbReference type="InterPro" id="IPR043203">
    <property type="entry name" value="VGCC_Ca_Na"/>
</dbReference>
<keyword evidence="2" id="KW-0813">Transport</keyword>
<dbReference type="PANTHER" id="PTHR10037">
    <property type="entry name" value="VOLTAGE-GATED CATION CHANNEL CALCIUM AND SODIUM"/>
    <property type="match status" value="1"/>
</dbReference>
<dbReference type="Gene3D" id="1.10.238.10">
    <property type="entry name" value="EF-hand"/>
    <property type="match status" value="1"/>
</dbReference>
<organism evidence="14 15">
    <name type="scientific">Chrysochromulina tobinii</name>
    <dbReference type="NCBI Taxonomy" id="1460289"/>
    <lineage>
        <taxon>Eukaryota</taxon>
        <taxon>Haptista</taxon>
        <taxon>Haptophyta</taxon>
        <taxon>Prymnesiophyceae</taxon>
        <taxon>Prymnesiales</taxon>
        <taxon>Chrysochromulinaceae</taxon>
        <taxon>Chrysochromulina</taxon>
    </lineage>
</organism>
<dbReference type="GO" id="GO:0001518">
    <property type="term" value="C:voltage-gated sodium channel complex"/>
    <property type="evidence" value="ECO:0007669"/>
    <property type="project" value="TreeGrafter"/>
</dbReference>
<evidence type="ECO:0000256" key="10">
    <source>
        <dbReference type="ARBA" id="ARBA00023303"/>
    </source>
</evidence>
<dbReference type="FunFam" id="1.20.120.350:FF:000009">
    <property type="entry name" value="Voltage-dependent T-type calcium channel subunit alpha"/>
    <property type="match status" value="1"/>
</dbReference>
<evidence type="ECO:0000256" key="4">
    <source>
        <dbReference type="ARBA" id="ARBA00022737"/>
    </source>
</evidence>
<protein>
    <submittedName>
        <fullName evidence="14">Voltage-gated ion channel superfamily</fullName>
    </submittedName>
</protein>
<feature type="transmembrane region" description="Helical" evidence="12">
    <location>
        <begin position="12"/>
        <end position="36"/>
    </location>
</feature>
<evidence type="ECO:0000256" key="3">
    <source>
        <dbReference type="ARBA" id="ARBA00022692"/>
    </source>
</evidence>
<evidence type="ECO:0000256" key="11">
    <source>
        <dbReference type="SAM" id="MobiDB-lite"/>
    </source>
</evidence>
<comment type="caution">
    <text evidence="14">The sequence shown here is derived from an EMBL/GenBank/DDBJ whole genome shotgun (WGS) entry which is preliminary data.</text>
</comment>
<dbReference type="Gene3D" id="1.20.120.350">
    <property type="entry name" value="Voltage-gated potassium channels. Chain C"/>
    <property type="match status" value="2"/>
</dbReference>
<evidence type="ECO:0000256" key="12">
    <source>
        <dbReference type="SAM" id="Phobius"/>
    </source>
</evidence>
<dbReference type="GO" id="GO:0005248">
    <property type="term" value="F:voltage-gated sodium channel activity"/>
    <property type="evidence" value="ECO:0007669"/>
    <property type="project" value="TreeGrafter"/>
</dbReference>
<keyword evidence="7" id="KW-0406">Ion transport</keyword>
<sequence>MLDGLNVGGPSASIYYITVTCIGTYILINLLIAVLLELFAEDSDADGEADAFQADKGPKAAEAAPAPAPPAQLTEEGFDASDAPTEEKDDMALGCLPPSDPLRRAAHYIIELPSVDALLMTSVILSSASLAFDTPRLDESTLLAEVLAVTNVLFTLLFLLEAILKSIAYGFYGYLRDGWNVLDFSLLLISIGALLSEVVPAIAFLKSLRALRVLRPLRLLSRNAGMRMVLVSLFESLPAVINVLGVLFAMQLVFAILGMQLFMGTFGSCNDPSRQLPSECVGVATTVPAEELATSRRRELRGGGGGEDGEAFVGERLWQNPSFGSFDNFGDAMLLLFVLSTGDDWDSVMFWSMDSPSVPGGPRERNDMSASSIFFIAWMFIGSFFAMQLFVGVVVAQFNKIKAKKDGSATMTEDQRLWVETMRSMGGVKGKGKPRKPKTTGCVGLVDELLYRSITSPHYPAVVTIIVLINVMLLACDYWGFESEPPHPTREQTDSYVYEIVLEAYTVLFYLEALGKLRAYGSLFYFRDEWCRFELQLVGLSVVDQSQALYLISERVVPLPPMLLRVPRALYALRALRLMQHIHGVQSLVTTSVLSLPSLSNVCSILALLVFIFTVLGMQQFTYLRRGEHITDDRNYETFGNSLLVSLQCLTSDGWSSIMFEARSDPEHGSWRAVPFFLGFQVLVTVILNLVVAVILENFTSLGGANDELIDSKAIELFSETWADFDPDANQTIPAHLLPDLLKAIPQPVGLQGAPRTWVVGVCMNLGLQADENGELHFPAVLRALVKFNYMMHMEEGLGPAAKHPKHRKVEFGKEPSAEVTPRTGVPPSKNSRQSLLWNEGHAPTVEQRATARTFALELLRLTSGTHQFRQRARARVLARARDVKEGVKKEGQGGAIGAHGARLVAFGVDAEGGGLGNATLAKASSQGPEGAAQKQLGGDAGSAAAMAKA</sequence>
<evidence type="ECO:0000313" key="14">
    <source>
        <dbReference type="EMBL" id="KOO27286.1"/>
    </source>
</evidence>
<accession>A0A0M0JL16</accession>
<feature type="transmembrane region" description="Helical" evidence="12">
    <location>
        <begin position="184"/>
        <end position="208"/>
    </location>
</feature>
<feature type="domain" description="Ion transport" evidence="13">
    <location>
        <begin position="462"/>
        <end position="701"/>
    </location>
</feature>
<proteinExistence type="predicted"/>
<keyword evidence="8 12" id="KW-0472">Membrane</keyword>
<evidence type="ECO:0000313" key="15">
    <source>
        <dbReference type="Proteomes" id="UP000037460"/>
    </source>
</evidence>
<feature type="region of interest" description="Disordered" evidence="11">
    <location>
        <begin position="813"/>
        <end position="835"/>
    </location>
</feature>
<dbReference type="AlphaFoldDB" id="A0A0M0JL16"/>
<name>A0A0M0JL16_9EUKA</name>
<evidence type="ECO:0000256" key="8">
    <source>
        <dbReference type="ARBA" id="ARBA00023136"/>
    </source>
</evidence>
<keyword evidence="6 12" id="KW-1133">Transmembrane helix</keyword>
<keyword evidence="5" id="KW-0851">Voltage-gated channel</keyword>
<dbReference type="SUPFAM" id="SSF81324">
    <property type="entry name" value="Voltage-gated potassium channels"/>
    <property type="match status" value="2"/>
</dbReference>